<protein>
    <recommendedName>
        <fullName evidence="6">DHHA2 domain-containing protein</fullName>
    </recommendedName>
</protein>
<organism evidence="7">
    <name type="scientific">Graphocephala atropunctata</name>
    <dbReference type="NCBI Taxonomy" id="36148"/>
    <lineage>
        <taxon>Eukaryota</taxon>
        <taxon>Metazoa</taxon>
        <taxon>Ecdysozoa</taxon>
        <taxon>Arthropoda</taxon>
        <taxon>Hexapoda</taxon>
        <taxon>Insecta</taxon>
        <taxon>Pterygota</taxon>
        <taxon>Neoptera</taxon>
        <taxon>Paraneoptera</taxon>
        <taxon>Hemiptera</taxon>
        <taxon>Auchenorrhyncha</taxon>
        <taxon>Membracoidea</taxon>
        <taxon>Cicadellidae</taxon>
        <taxon>Cicadellinae</taxon>
        <taxon>Cicadellini</taxon>
        <taxon>Graphocephala</taxon>
    </lineage>
</organism>
<proteinExistence type="inferred from homology"/>
<dbReference type="AlphaFoldDB" id="A0A1B6KJ61"/>
<evidence type="ECO:0000259" key="6">
    <source>
        <dbReference type="SMART" id="SM01131"/>
    </source>
</evidence>
<keyword evidence="4" id="KW-0378">Hydrolase</keyword>
<dbReference type="PANTHER" id="PTHR12112">
    <property type="entry name" value="BNIP - RELATED"/>
    <property type="match status" value="1"/>
</dbReference>
<sequence length="372" mass="41179">METDELSKFLSQARTCMKNIQSFKYVMVVLGNETCDLDSAISSLAYSLLLNRLKTTESVVIPVFNIPREHLPMKTEVTYFLNKLNIDLNNVTCRNEINLEELNNKDSLKLILLDHHVLPPADAYLAASVVSVIDHRPHDPSWPWTSADVTLRSVGSCCTLVAEKLFSQAPDLVSPNVAILLWGAILLDTACLSSEVGIATSLDHQMATKLQGCCSSLSIGQDQLFRDLKRAKSDISSLTSSQLLLKDLKVTARIPVAGLPIKVQEFLKREDAKRAVQDFCEAYKTKVCVVYGSEFAQGTVTRDLAVYNHADKNAALEIVAALKSNKDPSLDLQPQPCSVEGFMLFEQFNIKATRKQVLPIIRQVGEKILPTS</sequence>
<dbReference type="InterPro" id="IPR038763">
    <property type="entry name" value="DHH_sf"/>
</dbReference>
<dbReference type="GO" id="GO:0046872">
    <property type="term" value="F:metal ion binding"/>
    <property type="evidence" value="ECO:0007669"/>
    <property type="project" value="UniProtKB-KW"/>
</dbReference>
<evidence type="ECO:0000256" key="2">
    <source>
        <dbReference type="ARBA" id="ARBA00010331"/>
    </source>
</evidence>
<comment type="similarity">
    <text evidence="2">Belongs to the PPase class C family. Prune subfamily.</text>
</comment>
<evidence type="ECO:0000256" key="5">
    <source>
        <dbReference type="ARBA" id="ARBA00023211"/>
    </source>
</evidence>
<dbReference type="PANTHER" id="PTHR12112:SF39">
    <property type="entry name" value="EG:152A3.5 PROTEIN (FBGN0003116_PN PROTEIN)"/>
    <property type="match status" value="1"/>
</dbReference>
<dbReference type="Gene3D" id="3.10.310.20">
    <property type="entry name" value="DHHA2 domain"/>
    <property type="match status" value="1"/>
</dbReference>
<comment type="cofactor">
    <cofactor evidence="1">
        <name>Mn(2+)</name>
        <dbReference type="ChEBI" id="CHEBI:29035"/>
    </cofactor>
</comment>
<evidence type="ECO:0000256" key="4">
    <source>
        <dbReference type="ARBA" id="ARBA00022801"/>
    </source>
</evidence>
<dbReference type="GO" id="GO:0005737">
    <property type="term" value="C:cytoplasm"/>
    <property type="evidence" value="ECO:0007669"/>
    <property type="project" value="InterPro"/>
</dbReference>
<dbReference type="Pfam" id="PF01368">
    <property type="entry name" value="DHH"/>
    <property type="match status" value="1"/>
</dbReference>
<dbReference type="SMART" id="SM01131">
    <property type="entry name" value="DHHA2"/>
    <property type="match status" value="1"/>
</dbReference>
<dbReference type="EMBL" id="GEBQ01028498">
    <property type="protein sequence ID" value="JAT11479.1"/>
    <property type="molecule type" value="Transcribed_RNA"/>
</dbReference>
<reference evidence="7" key="1">
    <citation type="submission" date="2015-11" db="EMBL/GenBank/DDBJ databases">
        <title>De novo transcriptome assembly of four potential Pierce s Disease insect vectors from Arizona vineyards.</title>
        <authorList>
            <person name="Tassone E.E."/>
        </authorList>
    </citation>
    <scope>NUCLEOTIDE SEQUENCE</scope>
</reference>
<dbReference type="GO" id="GO:0004309">
    <property type="term" value="F:exopolyphosphatase activity"/>
    <property type="evidence" value="ECO:0007669"/>
    <property type="project" value="TreeGrafter"/>
</dbReference>
<name>A0A1B6KJ61_9HEMI</name>
<gene>
    <name evidence="7" type="ORF">g.6567</name>
</gene>
<evidence type="ECO:0000256" key="1">
    <source>
        <dbReference type="ARBA" id="ARBA00001936"/>
    </source>
</evidence>
<dbReference type="InterPro" id="IPR001667">
    <property type="entry name" value="DDH_dom"/>
</dbReference>
<dbReference type="Pfam" id="PF02833">
    <property type="entry name" value="DHHA2"/>
    <property type="match status" value="1"/>
</dbReference>
<evidence type="ECO:0000313" key="7">
    <source>
        <dbReference type="EMBL" id="JAT11479.1"/>
    </source>
</evidence>
<feature type="domain" description="DHHA2" evidence="6">
    <location>
        <begin position="225"/>
        <end position="365"/>
    </location>
</feature>
<keyword evidence="3" id="KW-0479">Metal-binding</keyword>
<keyword evidence="5" id="KW-0464">Manganese</keyword>
<dbReference type="InterPro" id="IPR004097">
    <property type="entry name" value="DHHA2"/>
</dbReference>
<dbReference type="SUPFAM" id="SSF64182">
    <property type="entry name" value="DHH phosphoesterases"/>
    <property type="match status" value="1"/>
</dbReference>
<evidence type="ECO:0000256" key="3">
    <source>
        <dbReference type="ARBA" id="ARBA00022723"/>
    </source>
</evidence>
<dbReference type="Gene3D" id="3.90.1640.10">
    <property type="entry name" value="inorganic pyrophosphatase (n-terminal core)"/>
    <property type="match status" value="1"/>
</dbReference>
<accession>A0A1B6KJ61</accession>
<dbReference type="InterPro" id="IPR038222">
    <property type="entry name" value="DHHA2_dom_sf"/>
</dbReference>